<dbReference type="Gene3D" id="3.40.50.2000">
    <property type="entry name" value="Glycogen Phosphorylase B"/>
    <property type="match status" value="2"/>
</dbReference>
<name>A0ABX1KCT2_9MICO</name>
<dbReference type="Pfam" id="PF13439">
    <property type="entry name" value="Glyco_transf_4"/>
    <property type="match status" value="1"/>
</dbReference>
<gene>
    <name evidence="6" type="ORF">HF576_13355</name>
</gene>
<evidence type="ECO:0000313" key="6">
    <source>
        <dbReference type="EMBL" id="NLP84838.1"/>
    </source>
</evidence>
<sequence>MHIVIFADQHAEALGGAQVTVRLQRRFLERAGHTVSVVAPRRYGPRRRVNGDDPAYLDLPGIPLTPDREYSLTWPGRHADDAVDRALLNRPAADLVHVQGEFWGAFLGYRFAARRGLPVVHTMHSRIDAGLEATTPFPHLIVRGLNGWRRRALRGLRGAADTGVDAWAYLRALARGATAVTAPSGHYARRLEANGVFDHVDVIWNGIDDDALDRVAGRRPAGRRPGPVRLVWLGRLSPEKRPLPFLEAVAEAVSENDLDCEVEVIGGGVQLAAANRLAERRGIAARVRFTGTLPYEEALKRMADADALVQTSIGFETQGMTVFEAACFGTPAILCDPDIAREVGAGHWLVGQRTDEAARIQALARTLRRAGGDIEEGIAPRPDPVLTSRFRQSASTAAMIDVYRRATS</sequence>
<evidence type="ECO:0000259" key="5">
    <source>
        <dbReference type="Pfam" id="PF13439"/>
    </source>
</evidence>
<dbReference type="InterPro" id="IPR028098">
    <property type="entry name" value="Glyco_trans_4-like_N"/>
</dbReference>
<dbReference type="RefSeq" id="WP_168913300.1">
    <property type="nucleotide sequence ID" value="NZ_JABACI010000004.1"/>
</dbReference>
<keyword evidence="7" id="KW-1185">Reference proteome</keyword>
<dbReference type="InterPro" id="IPR001296">
    <property type="entry name" value="Glyco_trans_1"/>
</dbReference>
<dbReference type="Proteomes" id="UP001429745">
    <property type="component" value="Unassembled WGS sequence"/>
</dbReference>
<comment type="caution">
    <text evidence="6">The sequence shown here is derived from an EMBL/GenBank/DDBJ whole genome shotgun (WGS) entry which is preliminary data.</text>
</comment>
<keyword evidence="3" id="KW-0808">Transferase</keyword>
<dbReference type="PANTHER" id="PTHR45947">
    <property type="entry name" value="SULFOQUINOVOSYL TRANSFERASE SQD2"/>
    <property type="match status" value="1"/>
</dbReference>
<dbReference type="SUPFAM" id="SSF53756">
    <property type="entry name" value="UDP-Glycosyltransferase/glycogen phosphorylase"/>
    <property type="match status" value="1"/>
</dbReference>
<evidence type="ECO:0000259" key="4">
    <source>
        <dbReference type="Pfam" id="PF00534"/>
    </source>
</evidence>
<dbReference type="EMBL" id="JABACI010000004">
    <property type="protein sequence ID" value="NLP84838.1"/>
    <property type="molecule type" value="Genomic_DNA"/>
</dbReference>
<evidence type="ECO:0000313" key="7">
    <source>
        <dbReference type="Proteomes" id="UP001429745"/>
    </source>
</evidence>
<proteinExistence type="predicted"/>
<dbReference type="InterPro" id="IPR050194">
    <property type="entry name" value="Glycosyltransferase_grp1"/>
</dbReference>
<evidence type="ECO:0000256" key="3">
    <source>
        <dbReference type="ARBA" id="ARBA00022679"/>
    </source>
</evidence>
<reference evidence="6 7" key="1">
    <citation type="submission" date="2020-04" db="EMBL/GenBank/DDBJ databases">
        <title>CFH 90308 Microbacterium sp.</title>
        <authorList>
            <person name="Nie G."/>
            <person name="Ming H."/>
            <person name="Xia T."/>
        </authorList>
    </citation>
    <scope>NUCLEOTIDE SEQUENCE [LARGE SCALE GENOMIC DNA]</scope>
    <source>
        <strain evidence="6 7">CFH 90308</strain>
    </source>
</reference>
<accession>A0ABX1KCT2</accession>
<dbReference type="PANTHER" id="PTHR45947:SF3">
    <property type="entry name" value="SULFOQUINOVOSYL TRANSFERASE SQD2"/>
    <property type="match status" value="1"/>
</dbReference>
<feature type="domain" description="Glycosyl transferase family 1" evidence="4">
    <location>
        <begin position="223"/>
        <end position="343"/>
    </location>
</feature>
<keyword evidence="2" id="KW-0328">Glycosyltransferase</keyword>
<evidence type="ECO:0000256" key="1">
    <source>
        <dbReference type="ARBA" id="ARBA00021292"/>
    </source>
</evidence>
<evidence type="ECO:0000256" key="2">
    <source>
        <dbReference type="ARBA" id="ARBA00022676"/>
    </source>
</evidence>
<feature type="domain" description="Glycosyltransferase subfamily 4-like N-terminal" evidence="5">
    <location>
        <begin position="15"/>
        <end position="210"/>
    </location>
</feature>
<organism evidence="6 7">
    <name type="scientific">Microbacterium salsuginis</name>
    <dbReference type="NCBI Taxonomy" id="2722803"/>
    <lineage>
        <taxon>Bacteria</taxon>
        <taxon>Bacillati</taxon>
        <taxon>Actinomycetota</taxon>
        <taxon>Actinomycetes</taxon>
        <taxon>Micrococcales</taxon>
        <taxon>Microbacteriaceae</taxon>
        <taxon>Microbacterium</taxon>
    </lineage>
</organism>
<dbReference type="Pfam" id="PF00534">
    <property type="entry name" value="Glycos_transf_1"/>
    <property type="match status" value="1"/>
</dbReference>
<protein>
    <recommendedName>
        <fullName evidence="1">D-inositol 3-phosphate glycosyltransferase</fullName>
    </recommendedName>
</protein>